<reference evidence="1 2" key="1">
    <citation type="submission" date="2021-11" db="EMBL/GenBank/DDBJ databases">
        <authorList>
            <person name="Islam A."/>
            <person name="Islam S."/>
            <person name="Flora M.S."/>
            <person name="Rahman M."/>
            <person name="Ziaur R.M."/>
            <person name="Epstein J.H."/>
            <person name="Hassan M."/>
            <person name="Klassen M."/>
            <person name="Woodard K."/>
            <person name="Webb A."/>
            <person name="Webby R.J."/>
            <person name="El Zowalaty M.E."/>
        </authorList>
    </citation>
    <scope>NUCLEOTIDE SEQUENCE [LARGE SCALE GENOMIC DNA]</scope>
    <source>
        <strain evidence="1">Pf1</strain>
    </source>
</reference>
<name>A0ABN8CHZ9_9STRA</name>
<keyword evidence="2" id="KW-1185">Reference proteome</keyword>
<evidence type="ECO:0000313" key="1">
    <source>
        <dbReference type="EMBL" id="CAH0493690.1"/>
    </source>
</evidence>
<dbReference type="Proteomes" id="UP001157938">
    <property type="component" value="Unassembled WGS sequence"/>
</dbReference>
<evidence type="ECO:0008006" key="3">
    <source>
        <dbReference type="Google" id="ProtNLM"/>
    </source>
</evidence>
<dbReference type="Gene3D" id="1.25.40.20">
    <property type="entry name" value="Ankyrin repeat-containing domain"/>
    <property type="match status" value="1"/>
</dbReference>
<gene>
    <name evidence="1" type="ORF">PFR001_LOCUS8808</name>
</gene>
<dbReference type="EMBL" id="CAKLBC010001803">
    <property type="protein sequence ID" value="CAH0493690.1"/>
    <property type="molecule type" value="Genomic_DNA"/>
</dbReference>
<protein>
    <recommendedName>
        <fullName evidence="3">Ankyrin repeat-containing domain</fullName>
    </recommendedName>
</protein>
<evidence type="ECO:0000313" key="2">
    <source>
        <dbReference type="Proteomes" id="UP001157938"/>
    </source>
</evidence>
<dbReference type="SUPFAM" id="SSF140860">
    <property type="entry name" value="Pseudo ankyrin repeat-like"/>
    <property type="match status" value="1"/>
</dbReference>
<sequence>MVCPSLSSSFPLLTSVAFICRQYPHIEALDHVTRELDALLDYSQLWTLDSACHAGLEHLVERILARDANKIQHMDKLLCQALATSAMASAAASGHISVLRRLATTFPRARVTKAVEIAAKNGHVSVLQWLYDQHQIQRLDVFWGARELLLAVANVLQ</sequence>
<dbReference type="InterPro" id="IPR036770">
    <property type="entry name" value="Ankyrin_rpt-contain_sf"/>
</dbReference>
<organism evidence="1 2">
    <name type="scientific">Peronospora farinosa</name>
    <dbReference type="NCBI Taxonomy" id="134698"/>
    <lineage>
        <taxon>Eukaryota</taxon>
        <taxon>Sar</taxon>
        <taxon>Stramenopiles</taxon>
        <taxon>Oomycota</taxon>
        <taxon>Peronosporomycetes</taxon>
        <taxon>Peronosporales</taxon>
        <taxon>Peronosporaceae</taxon>
        <taxon>Peronospora</taxon>
    </lineage>
</organism>
<accession>A0ABN8CHZ9</accession>
<comment type="caution">
    <text evidence="1">The sequence shown here is derived from an EMBL/GenBank/DDBJ whole genome shotgun (WGS) entry which is preliminary data.</text>
</comment>
<proteinExistence type="predicted"/>